<feature type="compositionally biased region" description="Polar residues" evidence="2">
    <location>
        <begin position="732"/>
        <end position="741"/>
    </location>
</feature>
<feature type="coiled-coil region" evidence="1">
    <location>
        <begin position="442"/>
        <end position="557"/>
    </location>
</feature>
<dbReference type="GO" id="GO:0061371">
    <property type="term" value="P:determination of heart left/right asymmetry"/>
    <property type="evidence" value="ECO:0007669"/>
    <property type="project" value="Ensembl"/>
</dbReference>
<dbReference type="PANTHER" id="PTHR39063:SF1">
    <property type="entry name" value="OFD1 CENTRIOLE AND CENTRIOLAR SATELLITE PROTEIN"/>
    <property type="match status" value="1"/>
</dbReference>
<organism evidence="3 4">
    <name type="scientific">Paramormyrops kingsleyae</name>
    <dbReference type="NCBI Taxonomy" id="1676925"/>
    <lineage>
        <taxon>Eukaryota</taxon>
        <taxon>Metazoa</taxon>
        <taxon>Chordata</taxon>
        <taxon>Craniata</taxon>
        <taxon>Vertebrata</taxon>
        <taxon>Euteleostomi</taxon>
        <taxon>Actinopterygii</taxon>
        <taxon>Neopterygii</taxon>
        <taxon>Teleostei</taxon>
        <taxon>Osteoglossocephala</taxon>
        <taxon>Osteoglossomorpha</taxon>
        <taxon>Osteoglossiformes</taxon>
        <taxon>Mormyridae</taxon>
        <taxon>Paramormyrops</taxon>
    </lineage>
</organism>
<keyword evidence="4" id="KW-1185">Reference proteome</keyword>
<dbReference type="Gene3D" id="1.20.960.40">
    <property type="match status" value="1"/>
</dbReference>
<dbReference type="GeneTree" id="ENSGT00390000001798"/>
<dbReference type="GO" id="GO:0060287">
    <property type="term" value="P:epithelial cilium movement involved in determination of left/right asymmetry"/>
    <property type="evidence" value="ECO:0007669"/>
    <property type="project" value="Ensembl"/>
</dbReference>
<dbReference type="InterPro" id="IPR006594">
    <property type="entry name" value="LisH"/>
</dbReference>
<reference evidence="3" key="2">
    <citation type="submission" date="2025-09" db="UniProtKB">
        <authorList>
            <consortium name="Ensembl"/>
        </authorList>
    </citation>
    <scope>IDENTIFICATION</scope>
</reference>
<dbReference type="Pfam" id="PF16045">
    <property type="entry name" value="LisH_2"/>
    <property type="match status" value="1"/>
</dbReference>
<dbReference type="InterPro" id="IPR055289">
    <property type="entry name" value="OFD1"/>
</dbReference>
<accession>A0A3B3Q812</accession>
<evidence type="ECO:0000256" key="2">
    <source>
        <dbReference type="SAM" id="MobiDB-lite"/>
    </source>
</evidence>
<proteinExistence type="predicted"/>
<dbReference type="Proteomes" id="UP000261540">
    <property type="component" value="Unplaced"/>
</dbReference>
<dbReference type="GO" id="GO:0060027">
    <property type="term" value="P:convergent extension involved in gastrulation"/>
    <property type="evidence" value="ECO:0007669"/>
    <property type="project" value="Ensembl"/>
</dbReference>
<dbReference type="STRING" id="1676925.ENSPKIP00000002313"/>
<feature type="compositionally biased region" description="Polar residues" evidence="2">
    <location>
        <begin position="758"/>
        <end position="768"/>
    </location>
</feature>
<feature type="compositionally biased region" description="Low complexity" evidence="2">
    <location>
        <begin position="796"/>
        <end position="811"/>
    </location>
</feature>
<dbReference type="PANTHER" id="PTHR39063">
    <property type="entry name" value="ORAL-FACIAL-DIGITAL SYNDROME 1 PROTEIN HOMOLOG"/>
    <property type="match status" value="1"/>
</dbReference>
<feature type="compositionally biased region" description="Basic and acidic residues" evidence="2">
    <location>
        <begin position="969"/>
        <end position="982"/>
    </location>
</feature>
<protein>
    <submittedName>
        <fullName evidence="3">OFD1 centriole and centriolar satellite protein</fullName>
    </submittedName>
</protein>
<feature type="coiled-coil region" evidence="1">
    <location>
        <begin position="620"/>
        <end position="654"/>
    </location>
</feature>
<feature type="region of interest" description="Disordered" evidence="2">
    <location>
        <begin position="903"/>
        <end position="988"/>
    </location>
</feature>
<sequence>MSAVKEDVISPDEMRKRLYQTFKNRGVVDALKTQLRNQLIHELKHPEFGGDRKPSPLPNEADSVMLTASNSLVLDHLEKAGYEYTLSVFYPESGMAKDRVFSTKDLLRLLNISPQSAFYKSLTSGMQNDTTCHKGFLMQLLTELTDYHMHQECRDADTQTDFGPHYRESLVEKFQMIEDKYAALREQGSKCKSLEAKMLECRKEIESQLQAEMDAKLQHFKEAEVAKIKLEEKEKTHKEVQELRREMERTYEKKWEGLISREQHAIERLQKQQEIEERDLYKQRQALLSEIEAVRSREAELRLTKEAFEKMCKLQEEKNRSSEELLRRRELAVKTLEDTYDQKLKNELTRYQLELKEEYLRRTEKLAEDEERVKAEAARLHRHLASVDTKAEEHRQACATLGHLKAELDAVLAQNALLTREKEGLQGRLDAVSDYAALRRDGTELRTQIGLVRKQLEQLQEENRQLRAEMSQPSKAQLAMQVELHRVEEARKLEEEEFESQKQLLQMQLQAEVERNAQLEGQLSQCQQRAQWMSAHVEEMKLQLQQTQLALENEVLRNPKPSLVDRSVLELSADKLVPPDIYVDGPAARRREARVGVAETCRRWPLRARSASPDPDAELVAGAKARIRELEKEAEALEEAYRHYQQRATRLAAAGLQVPRARSPQLKAHSFGSGPPPAPQPRVTFPHEGPLAPSLLHEFVSAKLLESLDFREERAAGEQTPPGGSDTPPRRLSSTPLSITKRQLPRKTVEDAGGSPVMFSSLSPTRQLSPIPRGRAMDMSPPGSPPLRSTAREPYSSPIAPQSDSSSGSSPHPEKISLQDLTELPQEPSCIPELLQDERDHLSAGGSEAQRISPPGAEGRREEATPHILDGQSTEIPVRQEEEEDGGVKLELEGQIREERWRQEGLESLERPEEQRLLEEGGMSQEWSTKGDKTTKQEGGVADTVSKSSETSPTLDPLAKYMRIVMQGKEAEPDQHPGKDEAEGGSLAAGILSDDKDNRYSVVGVSGVFAVVGGCFWGLS</sequence>
<feature type="coiled-coil region" evidence="1">
    <location>
        <begin position="167"/>
        <end position="279"/>
    </location>
</feature>
<reference evidence="3" key="1">
    <citation type="submission" date="2025-08" db="UniProtKB">
        <authorList>
            <consortium name="Ensembl"/>
        </authorList>
    </citation>
    <scope>IDENTIFICATION</scope>
</reference>
<dbReference type="GO" id="GO:0005813">
    <property type="term" value="C:centrosome"/>
    <property type="evidence" value="ECO:0007669"/>
    <property type="project" value="Ensembl"/>
</dbReference>
<feature type="compositionally biased region" description="Polar residues" evidence="2">
    <location>
        <begin position="945"/>
        <end position="954"/>
    </location>
</feature>
<feature type="compositionally biased region" description="Basic and acidic residues" evidence="2">
    <location>
        <begin position="903"/>
        <end position="919"/>
    </location>
</feature>
<evidence type="ECO:0000313" key="3">
    <source>
        <dbReference type="Ensembl" id="ENSPKIP00000002313.1"/>
    </source>
</evidence>
<dbReference type="GO" id="GO:0005634">
    <property type="term" value="C:nucleus"/>
    <property type="evidence" value="ECO:0007669"/>
    <property type="project" value="Ensembl"/>
</dbReference>
<feature type="region of interest" description="Disordered" evidence="2">
    <location>
        <begin position="659"/>
        <end position="690"/>
    </location>
</feature>
<dbReference type="GO" id="GO:0036064">
    <property type="term" value="C:ciliary basal body"/>
    <property type="evidence" value="ECO:0007669"/>
    <property type="project" value="Ensembl"/>
</dbReference>
<evidence type="ECO:0000313" key="4">
    <source>
        <dbReference type="Proteomes" id="UP000261540"/>
    </source>
</evidence>
<dbReference type="Ensembl" id="ENSPKIT00000026256.1">
    <property type="protein sequence ID" value="ENSPKIP00000002313.1"/>
    <property type="gene ID" value="ENSPKIG00000020235.1"/>
</dbReference>
<dbReference type="GO" id="GO:0005576">
    <property type="term" value="C:extracellular region"/>
    <property type="evidence" value="ECO:0007669"/>
    <property type="project" value="GOC"/>
</dbReference>
<feature type="region of interest" description="Disordered" evidence="2">
    <location>
        <begin position="713"/>
        <end position="889"/>
    </location>
</feature>
<dbReference type="PROSITE" id="PS50896">
    <property type="entry name" value="LISH"/>
    <property type="match status" value="1"/>
</dbReference>
<evidence type="ECO:0000256" key="1">
    <source>
        <dbReference type="SAM" id="Coils"/>
    </source>
</evidence>
<dbReference type="AlphaFoldDB" id="A0A3B3Q812"/>
<name>A0A3B3Q812_9TELE</name>
<keyword evidence="1" id="KW-0175">Coiled coil</keyword>